<dbReference type="CDD" id="cd06171">
    <property type="entry name" value="Sigma70_r4"/>
    <property type="match status" value="1"/>
</dbReference>
<dbReference type="InterPro" id="IPR036388">
    <property type="entry name" value="WH-like_DNA-bd_sf"/>
</dbReference>
<dbReference type="PANTHER" id="PTHR43133">
    <property type="entry name" value="RNA POLYMERASE ECF-TYPE SIGMA FACTO"/>
    <property type="match status" value="1"/>
</dbReference>
<keyword evidence="2 6" id="KW-0805">Transcription regulation</keyword>
<name>A0A411YDD3_9ACTN</name>
<dbReference type="InterPro" id="IPR013325">
    <property type="entry name" value="RNA_pol_sigma_r2"/>
</dbReference>
<dbReference type="Gene3D" id="1.10.10.10">
    <property type="entry name" value="Winged helix-like DNA-binding domain superfamily/Winged helix DNA-binding domain"/>
    <property type="match status" value="1"/>
</dbReference>
<evidence type="ECO:0000256" key="5">
    <source>
        <dbReference type="ARBA" id="ARBA00023163"/>
    </source>
</evidence>
<feature type="compositionally biased region" description="Basic and acidic residues" evidence="7">
    <location>
        <begin position="102"/>
        <end position="116"/>
    </location>
</feature>
<evidence type="ECO:0000256" key="3">
    <source>
        <dbReference type="ARBA" id="ARBA00023082"/>
    </source>
</evidence>
<comment type="similarity">
    <text evidence="1 6">Belongs to the sigma-70 factor family. ECF subfamily.</text>
</comment>
<dbReference type="Proteomes" id="UP000291469">
    <property type="component" value="Chromosome"/>
</dbReference>
<feature type="region of interest" description="Disordered" evidence="7">
    <location>
        <begin position="298"/>
        <end position="321"/>
    </location>
</feature>
<evidence type="ECO:0000256" key="6">
    <source>
        <dbReference type="RuleBase" id="RU000716"/>
    </source>
</evidence>
<sequence length="321" mass="35802">MEHHERCLSYSRVTHLSRPSWWPVDSSHPVHRAAVTTRWWTGNRVNWTGVEGRSAVDADPVDAFAGAHPRIGGSLPSSEPAGATPSSGAEGAADEPVAPGRDPVRQELSDEQRQERFVRDALPHLDALYSAALRYTRNPADAEDLVQETFAKAYDKFHQYRPGTNLKAWLYRILTNTYISGYRKEQRRPDEVSADADEEFSLYDRISSTTHAAAETEVLERLTDVEVTQALADLPEQFRIAVYLADVEGFRYAEIAEIMDTPVGTVMSRLHRGRAALQRALYDLAVRRGLVIPDEVETEEAAAVEDTQRGSAAARSATEER</sequence>
<dbReference type="GO" id="GO:0006352">
    <property type="term" value="P:DNA-templated transcription initiation"/>
    <property type="evidence" value="ECO:0007669"/>
    <property type="project" value="InterPro"/>
</dbReference>
<dbReference type="InterPro" id="IPR013324">
    <property type="entry name" value="RNA_pol_sigma_r3/r4-like"/>
</dbReference>
<keyword evidence="4 6" id="KW-0238">DNA-binding</keyword>
<evidence type="ECO:0000256" key="4">
    <source>
        <dbReference type="ARBA" id="ARBA00023125"/>
    </source>
</evidence>
<dbReference type="InterPro" id="IPR014293">
    <property type="entry name" value="RNA_pol_sigma70_actinobac"/>
</dbReference>
<dbReference type="InterPro" id="IPR014284">
    <property type="entry name" value="RNA_pol_sigma-70_dom"/>
</dbReference>
<keyword evidence="3 6" id="KW-0731">Sigma factor</keyword>
<dbReference type="Pfam" id="PF08281">
    <property type="entry name" value="Sigma70_r4_2"/>
    <property type="match status" value="1"/>
</dbReference>
<dbReference type="GO" id="GO:0003677">
    <property type="term" value="F:DNA binding"/>
    <property type="evidence" value="ECO:0007669"/>
    <property type="project" value="UniProtKB-KW"/>
</dbReference>
<evidence type="ECO:0000259" key="8">
    <source>
        <dbReference type="Pfam" id="PF04542"/>
    </source>
</evidence>
<dbReference type="AlphaFoldDB" id="A0A411YDD3"/>
<dbReference type="InterPro" id="IPR000838">
    <property type="entry name" value="RNA_pol_sigma70_ECF_CS"/>
</dbReference>
<dbReference type="PROSITE" id="PS01063">
    <property type="entry name" value="SIGMA70_ECF"/>
    <property type="match status" value="1"/>
</dbReference>
<dbReference type="SUPFAM" id="SSF88946">
    <property type="entry name" value="Sigma2 domain of RNA polymerase sigma factors"/>
    <property type="match status" value="1"/>
</dbReference>
<dbReference type="SUPFAM" id="SSF88659">
    <property type="entry name" value="Sigma3 and sigma4 domains of RNA polymerase sigma factors"/>
    <property type="match status" value="1"/>
</dbReference>
<protein>
    <recommendedName>
        <fullName evidence="6">RNA polymerase sigma factor</fullName>
    </recommendedName>
</protein>
<feature type="region of interest" description="Disordered" evidence="7">
    <location>
        <begin position="65"/>
        <end position="116"/>
    </location>
</feature>
<dbReference type="PANTHER" id="PTHR43133:SF59">
    <property type="entry name" value="ECF RNA POLYMERASE SIGMA FACTOR SIGR"/>
    <property type="match status" value="1"/>
</dbReference>
<dbReference type="KEGG" id="erz:ER308_06305"/>
<dbReference type="GO" id="GO:0016987">
    <property type="term" value="F:sigma factor activity"/>
    <property type="evidence" value="ECO:0007669"/>
    <property type="project" value="UniProtKB-KW"/>
</dbReference>
<dbReference type="EMBL" id="CP036402">
    <property type="protein sequence ID" value="QBI19188.1"/>
    <property type="molecule type" value="Genomic_DNA"/>
</dbReference>
<dbReference type="NCBIfam" id="TIGR02947">
    <property type="entry name" value="SigH_actino"/>
    <property type="match status" value="1"/>
</dbReference>
<feature type="domain" description="RNA polymerase sigma-70 region 2" evidence="8">
    <location>
        <begin position="124"/>
        <end position="188"/>
    </location>
</feature>
<evidence type="ECO:0000256" key="1">
    <source>
        <dbReference type="ARBA" id="ARBA00010641"/>
    </source>
</evidence>
<dbReference type="InterPro" id="IPR013249">
    <property type="entry name" value="RNA_pol_sigma70_r4_t2"/>
</dbReference>
<evidence type="ECO:0000256" key="2">
    <source>
        <dbReference type="ARBA" id="ARBA00023015"/>
    </source>
</evidence>
<proteinExistence type="inferred from homology"/>
<dbReference type="Pfam" id="PF04542">
    <property type="entry name" value="Sigma70_r2"/>
    <property type="match status" value="1"/>
</dbReference>
<organism evidence="10 11">
    <name type="scientific">Egibacter rhizosphaerae</name>
    <dbReference type="NCBI Taxonomy" id="1670831"/>
    <lineage>
        <taxon>Bacteria</taxon>
        <taxon>Bacillati</taxon>
        <taxon>Actinomycetota</taxon>
        <taxon>Nitriliruptoria</taxon>
        <taxon>Egibacterales</taxon>
        <taxon>Egibacteraceae</taxon>
        <taxon>Egibacter</taxon>
    </lineage>
</organism>
<accession>A0A411YDD3</accession>
<feature type="domain" description="RNA polymerase sigma factor 70 region 4 type 2" evidence="9">
    <location>
        <begin position="226"/>
        <end position="277"/>
    </location>
</feature>
<keyword evidence="11" id="KW-1185">Reference proteome</keyword>
<dbReference type="InterPro" id="IPR007627">
    <property type="entry name" value="RNA_pol_sigma70_r2"/>
</dbReference>
<evidence type="ECO:0000256" key="7">
    <source>
        <dbReference type="SAM" id="MobiDB-lite"/>
    </source>
</evidence>
<evidence type="ECO:0000313" key="11">
    <source>
        <dbReference type="Proteomes" id="UP000291469"/>
    </source>
</evidence>
<gene>
    <name evidence="10" type="ORF">ER308_06305</name>
</gene>
<dbReference type="NCBIfam" id="TIGR02937">
    <property type="entry name" value="sigma70-ECF"/>
    <property type="match status" value="1"/>
</dbReference>
<evidence type="ECO:0000259" key="9">
    <source>
        <dbReference type="Pfam" id="PF08281"/>
    </source>
</evidence>
<dbReference type="InterPro" id="IPR039425">
    <property type="entry name" value="RNA_pol_sigma-70-like"/>
</dbReference>
<keyword evidence="5 6" id="KW-0804">Transcription</keyword>
<dbReference type="Gene3D" id="1.10.1740.10">
    <property type="match status" value="1"/>
</dbReference>
<evidence type="ECO:0000313" key="10">
    <source>
        <dbReference type="EMBL" id="QBI19188.1"/>
    </source>
</evidence>
<dbReference type="OrthoDB" id="9803470at2"/>
<dbReference type="GO" id="GO:0006950">
    <property type="term" value="P:response to stress"/>
    <property type="evidence" value="ECO:0007669"/>
    <property type="project" value="UniProtKB-ARBA"/>
</dbReference>
<reference evidence="10 11" key="1">
    <citation type="submission" date="2019-01" db="EMBL/GenBank/DDBJ databases">
        <title>Egibacter rhizosphaerae EGI 80759T.</title>
        <authorList>
            <person name="Chen D.-D."/>
            <person name="Tian Y."/>
            <person name="Jiao J.-Y."/>
            <person name="Zhang X.-T."/>
            <person name="Zhang Y.-G."/>
            <person name="Zhang Y."/>
            <person name="Xiao M."/>
            <person name="Shu W.-S."/>
            <person name="Li W.-J."/>
        </authorList>
    </citation>
    <scope>NUCLEOTIDE SEQUENCE [LARGE SCALE GENOMIC DNA]</scope>
    <source>
        <strain evidence="10 11">EGI 80759</strain>
    </source>
</reference>